<organism evidence="3">
    <name type="scientific">Culicoides sonorensis</name>
    <name type="common">Biting midge</name>
    <dbReference type="NCBI Taxonomy" id="179676"/>
    <lineage>
        <taxon>Eukaryota</taxon>
        <taxon>Metazoa</taxon>
        <taxon>Ecdysozoa</taxon>
        <taxon>Arthropoda</taxon>
        <taxon>Hexapoda</taxon>
        <taxon>Insecta</taxon>
        <taxon>Pterygota</taxon>
        <taxon>Neoptera</taxon>
        <taxon>Endopterygota</taxon>
        <taxon>Diptera</taxon>
        <taxon>Nematocera</taxon>
        <taxon>Chironomoidea</taxon>
        <taxon>Ceratopogonidae</taxon>
        <taxon>Ceratopogoninae</taxon>
        <taxon>Culicoides</taxon>
        <taxon>Monoculicoides</taxon>
    </lineage>
</organism>
<name>A0A336N2F8_CULSO</name>
<dbReference type="EMBL" id="UFQT01003413">
    <property type="protein sequence ID" value="SSX34977.1"/>
    <property type="molecule type" value="Genomic_DNA"/>
</dbReference>
<feature type="compositionally biased region" description="Basic and acidic residues" evidence="1">
    <location>
        <begin position="276"/>
        <end position="288"/>
    </location>
</feature>
<evidence type="ECO:0000313" key="3">
    <source>
        <dbReference type="EMBL" id="SSX34977.1"/>
    </source>
</evidence>
<gene>
    <name evidence="3" type="primary">CSON008887</name>
</gene>
<sequence length="362" mass="41992">MSENIRVPLNINNQNASASGNTKVIKPPPITFKYTDIMQVRKLLIDISEIKMNSTNIRITEYGIKVQLSDEQQYDILINTCKQNQKILFFTHTKKQERKVKFCLFGLWRMSTEELDNELKALGVCTREIEELPIFERKYNDQCIYKLTFYNEDRMNITKLRQIRYIFSCSVRWQYFKGKTFGTTRCTNCQEWGHGEKNCFSLTKCSRCAQGHKSTECPHIQEDDNKIPANLVKCANCGGSHTAGYPGCKAKYNYEIIQKRMRMNAKMSPKNQNNHAPKDESQKQRKYVDAPPPSHNVWNNRKSNPNTPNTNTNNNHSSLLSKEECVNAFNELLEKLSECRTKIQQIQTIGSIVIKYIYAGRP</sequence>
<dbReference type="OMA" id="PKTHIAK"/>
<dbReference type="VEuPathDB" id="VectorBase:CSON008887"/>
<feature type="region of interest" description="Disordered" evidence="1">
    <location>
        <begin position="267"/>
        <end position="317"/>
    </location>
</feature>
<reference evidence="2" key="1">
    <citation type="submission" date="2018-04" db="EMBL/GenBank/DDBJ databases">
        <authorList>
            <person name="Go L.Y."/>
            <person name="Mitchell J.A."/>
        </authorList>
    </citation>
    <scope>NUCLEOTIDE SEQUENCE</scope>
    <source>
        <tissue evidence="2">Whole organism</tissue>
    </source>
</reference>
<accession>A0A336N2F8</accession>
<dbReference type="AlphaFoldDB" id="A0A336N2F8"/>
<evidence type="ECO:0000313" key="2">
    <source>
        <dbReference type="EMBL" id="SSX15616.1"/>
    </source>
</evidence>
<feature type="compositionally biased region" description="Low complexity" evidence="1">
    <location>
        <begin position="304"/>
        <end position="315"/>
    </location>
</feature>
<proteinExistence type="predicted"/>
<evidence type="ECO:0000256" key="1">
    <source>
        <dbReference type="SAM" id="MobiDB-lite"/>
    </source>
</evidence>
<protein>
    <submittedName>
        <fullName evidence="3">CSON008887 protein</fullName>
    </submittedName>
</protein>
<reference evidence="3" key="2">
    <citation type="submission" date="2018-07" db="EMBL/GenBank/DDBJ databases">
        <authorList>
            <person name="Quirk P.G."/>
            <person name="Krulwich T.A."/>
        </authorList>
    </citation>
    <scope>NUCLEOTIDE SEQUENCE</scope>
</reference>
<dbReference type="EMBL" id="UFQS01003413">
    <property type="protein sequence ID" value="SSX15616.1"/>
    <property type="molecule type" value="Genomic_DNA"/>
</dbReference>